<dbReference type="Proteomes" id="UP000261812">
    <property type="component" value="Chromosome"/>
</dbReference>
<dbReference type="Pfam" id="PF05128">
    <property type="entry name" value="DUF697"/>
    <property type="match status" value="1"/>
</dbReference>
<dbReference type="NCBIfam" id="TIGR00231">
    <property type="entry name" value="small_GTP"/>
    <property type="match status" value="1"/>
</dbReference>
<dbReference type="PANTHER" id="PTHR42714:SF6">
    <property type="entry name" value="TRANSLATION INITIATION FACTOR IF-2"/>
    <property type="match status" value="1"/>
</dbReference>
<keyword evidence="9" id="KW-1185">Reference proteome</keyword>
<evidence type="ECO:0000256" key="6">
    <source>
        <dbReference type="ARBA" id="ARBA00023136"/>
    </source>
</evidence>
<evidence type="ECO:0000256" key="5">
    <source>
        <dbReference type="ARBA" id="ARBA00023134"/>
    </source>
</evidence>
<keyword evidence="4" id="KW-1133">Transmembrane helix</keyword>
<evidence type="ECO:0000259" key="7">
    <source>
        <dbReference type="Pfam" id="PF01926"/>
    </source>
</evidence>
<name>A0A7D6EWF9_9CYAN</name>
<dbReference type="GO" id="GO:0016020">
    <property type="term" value="C:membrane"/>
    <property type="evidence" value="ECO:0007669"/>
    <property type="project" value="UniProtKB-SubCell"/>
</dbReference>
<dbReference type="Gene3D" id="3.40.50.300">
    <property type="entry name" value="P-loop containing nucleotide triphosphate hydrolases"/>
    <property type="match status" value="1"/>
</dbReference>
<gene>
    <name evidence="8" type="ORF">D3A95_12255</name>
</gene>
<proteinExistence type="predicted"/>
<protein>
    <submittedName>
        <fullName evidence="8">DUF697 domain-containing protein</fullName>
    </submittedName>
</protein>
<keyword evidence="5" id="KW-0342">GTP-binding</keyword>
<dbReference type="InterPro" id="IPR021147">
    <property type="entry name" value="DUF697"/>
</dbReference>
<dbReference type="GO" id="GO:0002098">
    <property type="term" value="P:tRNA wobble uridine modification"/>
    <property type="evidence" value="ECO:0007669"/>
    <property type="project" value="TreeGrafter"/>
</dbReference>
<dbReference type="CDD" id="cd00880">
    <property type="entry name" value="Era_like"/>
    <property type="match status" value="1"/>
</dbReference>
<dbReference type="KEGG" id="tsq:D3A95_12255"/>
<comment type="subcellular location">
    <subcellularLocation>
        <location evidence="1">Membrane</location>
        <topology evidence="1">Multi-pass membrane protein</topology>
    </subcellularLocation>
</comment>
<evidence type="ECO:0000256" key="4">
    <source>
        <dbReference type="ARBA" id="ARBA00022989"/>
    </source>
</evidence>
<organism evidence="8 9">
    <name type="scientific">Thermosynechococcus sichuanensis E542</name>
    <dbReference type="NCBI Taxonomy" id="2016101"/>
    <lineage>
        <taxon>Bacteria</taxon>
        <taxon>Bacillati</taxon>
        <taxon>Cyanobacteriota</taxon>
        <taxon>Cyanophyceae</taxon>
        <taxon>Acaryochloridales</taxon>
        <taxon>Thermosynechococcaceae</taxon>
        <taxon>Thermosynechococcus</taxon>
        <taxon>Thermosynechococcus sichuanensis</taxon>
    </lineage>
</organism>
<evidence type="ECO:0000256" key="2">
    <source>
        <dbReference type="ARBA" id="ARBA00022692"/>
    </source>
</evidence>
<keyword evidence="3" id="KW-0547">Nucleotide-binding</keyword>
<accession>A0A7D6EWF9</accession>
<dbReference type="InterPro" id="IPR027417">
    <property type="entry name" value="P-loop_NTPase"/>
</dbReference>
<dbReference type="RefSeq" id="WP_181495243.1">
    <property type="nucleotide sequence ID" value="NZ_CP032152.1"/>
</dbReference>
<evidence type="ECO:0000313" key="8">
    <source>
        <dbReference type="EMBL" id="QLL29544.1"/>
    </source>
</evidence>
<dbReference type="InterPro" id="IPR005225">
    <property type="entry name" value="Small_GTP-bd"/>
</dbReference>
<dbReference type="EMBL" id="CP032152">
    <property type="protein sequence ID" value="QLL29544.1"/>
    <property type="molecule type" value="Genomic_DNA"/>
</dbReference>
<dbReference type="InterPro" id="IPR006073">
    <property type="entry name" value="GTP-bd"/>
</dbReference>
<dbReference type="GO" id="GO:0005525">
    <property type="term" value="F:GTP binding"/>
    <property type="evidence" value="ECO:0007669"/>
    <property type="project" value="UniProtKB-KW"/>
</dbReference>
<keyword evidence="2" id="KW-0812">Transmembrane</keyword>
<keyword evidence="6" id="KW-0472">Membrane</keyword>
<evidence type="ECO:0000256" key="1">
    <source>
        <dbReference type="ARBA" id="ARBA00004141"/>
    </source>
</evidence>
<evidence type="ECO:0000256" key="3">
    <source>
        <dbReference type="ARBA" id="ARBA00022741"/>
    </source>
</evidence>
<sequence length="462" mass="50200">MIERSPANSLLKELQGTIDDLEDYQSARSYEAAKSALEKLLFECKATSPEKASLARAIADLEEMLDKLHYGVVQIAVFGMVGRGKSSLLNALLGEPYFATGPIHGVTQKEASVLWQISEAQRGNPIRLIDTPGLDEVNGAAREQLAREVAAQADLILFVIAGDLTRLEYQALSELRQAGKPMILVFNKVDQYPEADREAIYTKIRDERVKELLSPEEIVMVAAAPLVPQVQRDSQGRVQVKMTVGAPQVEPLKRKILEVLEREGKALIALNSMLFANKVSEELARYKLQLRDHEANQLIWKGAVTKALAIALNPVTVLDMVSSAVIDLTTIQLLSRLYDIELTEAGAKELLQTIALAMGSISLGEFAVNLGLSSLKGLLGLATPMSGGIALGPYLSVAMTQAGIAGVSSYTMGQVAKTYFANGAGWGAAGPKTVVQQILSQLDQRHILNRLKLEIQEQLYPS</sequence>
<dbReference type="Pfam" id="PF01926">
    <property type="entry name" value="MMR_HSR1"/>
    <property type="match status" value="1"/>
</dbReference>
<dbReference type="GO" id="GO:0005737">
    <property type="term" value="C:cytoplasm"/>
    <property type="evidence" value="ECO:0007669"/>
    <property type="project" value="TreeGrafter"/>
</dbReference>
<dbReference type="GO" id="GO:0030488">
    <property type="term" value="P:tRNA methylation"/>
    <property type="evidence" value="ECO:0007669"/>
    <property type="project" value="TreeGrafter"/>
</dbReference>
<dbReference type="SUPFAM" id="SSF52540">
    <property type="entry name" value="P-loop containing nucleoside triphosphate hydrolases"/>
    <property type="match status" value="1"/>
</dbReference>
<reference evidence="9" key="1">
    <citation type="submission" date="2018-09" db="EMBL/GenBank/DDBJ databases">
        <title>Complete genome sequence of thermophilic cyanobacteria strain Thermosynechococcus elongatus PKUAC-SCTE542.</title>
        <authorList>
            <person name="Liang Y."/>
            <person name="Tang J."/>
            <person name="Daroch M."/>
        </authorList>
    </citation>
    <scope>NUCLEOTIDE SEQUENCE [LARGE SCALE GENOMIC DNA]</scope>
    <source>
        <strain evidence="9">E542</strain>
    </source>
</reference>
<evidence type="ECO:0000313" key="9">
    <source>
        <dbReference type="Proteomes" id="UP000261812"/>
    </source>
</evidence>
<feature type="domain" description="G" evidence="7">
    <location>
        <begin position="74"/>
        <end position="188"/>
    </location>
</feature>
<dbReference type="AlphaFoldDB" id="A0A7D6EWF9"/>
<dbReference type="PANTHER" id="PTHR42714">
    <property type="entry name" value="TRNA MODIFICATION GTPASE GTPBP3"/>
    <property type="match status" value="1"/>
</dbReference>